<comment type="caution">
    <text evidence="2">The sequence shown here is derived from an EMBL/GenBank/DDBJ whole genome shotgun (WGS) entry which is preliminary data.</text>
</comment>
<feature type="region of interest" description="Disordered" evidence="1">
    <location>
        <begin position="41"/>
        <end position="73"/>
    </location>
</feature>
<feature type="non-terminal residue" evidence="2">
    <location>
        <position position="128"/>
    </location>
</feature>
<evidence type="ECO:0000313" key="3">
    <source>
        <dbReference type="Proteomes" id="UP000266841"/>
    </source>
</evidence>
<organism evidence="2 3">
    <name type="scientific">Thalassiosira oceanica</name>
    <name type="common">Marine diatom</name>
    <dbReference type="NCBI Taxonomy" id="159749"/>
    <lineage>
        <taxon>Eukaryota</taxon>
        <taxon>Sar</taxon>
        <taxon>Stramenopiles</taxon>
        <taxon>Ochrophyta</taxon>
        <taxon>Bacillariophyta</taxon>
        <taxon>Coscinodiscophyceae</taxon>
        <taxon>Thalassiosirophycidae</taxon>
        <taxon>Thalassiosirales</taxon>
        <taxon>Thalassiosiraceae</taxon>
        <taxon>Thalassiosira</taxon>
    </lineage>
</organism>
<dbReference type="EMBL" id="AGNL01032808">
    <property type="protein sequence ID" value="EJK55950.1"/>
    <property type="molecule type" value="Genomic_DNA"/>
</dbReference>
<name>K0RSB3_THAOC</name>
<accession>K0RSB3</accession>
<protein>
    <submittedName>
        <fullName evidence="2">Uncharacterized protein</fullName>
    </submittedName>
</protein>
<reference evidence="2 3" key="1">
    <citation type="journal article" date="2012" name="Genome Biol.">
        <title>Genome and low-iron response of an oceanic diatom adapted to chronic iron limitation.</title>
        <authorList>
            <person name="Lommer M."/>
            <person name="Specht M."/>
            <person name="Roy A.S."/>
            <person name="Kraemer L."/>
            <person name="Andreson R."/>
            <person name="Gutowska M.A."/>
            <person name="Wolf J."/>
            <person name="Bergner S.V."/>
            <person name="Schilhabel M.B."/>
            <person name="Klostermeier U.C."/>
            <person name="Beiko R.G."/>
            <person name="Rosenstiel P."/>
            <person name="Hippler M."/>
            <person name="Laroche J."/>
        </authorList>
    </citation>
    <scope>NUCLEOTIDE SEQUENCE [LARGE SCALE GENOMIC DNA]</scope>
    <source>
        <strain evidence="2 3">CCMP1005</strain>
    </source>
</reference>
<keyword evidence="3" id="KW-1185">Reference proteome</keyword>
<dbReference type="AlphaFoldDB" id="K0RSB3"/>
<sequence>MGDVVSRDTMILAFARRGDGNSAGLDHPPCAADFDRVGLPDDELSCEEGQRELPTSEGIELDSTEGTESGDGVHSCASTRCSSVPAHCFPSVKCSGSECCKPCDPDKVAGITPPLGGKTLLANDNHDQ</sequence>
<evidence type="ECO:0000256" key="1">
    <source>
        <dbReference type="SAM" id="MobiDB-lite"/>
    </source>
</evidence>
<dbReference type="Proteomes" id="UP000266841">
    <property type="component" value="Unassembled WGS sequence"/>
</dbReference>
<proteinExistence type="predicted"/>
<gene>
    <name evidence="2" type="ORF">THAOC_24250</name>
</gene>
<evidence type="ECO:0000313" key="2">
    <source>
        <dbReference type="EMBL" id="EJK55950.1"/>
    </source>
</evidence>